<feature type="domain" description="NodB homology" evidence="1">
    <location>
        <begin position="31"/>
        <end position="119"/>
    </location>
</feature>
<dbReference type="GO" id="GO:0005975">
    <property type="term" value="P:carbohydrate metabolic process"/>
    <property type="evidence" value="ECO:0007669"/>
    <property type="project" value="InterPro"/>
</dbReference>
<feature type="non-terminal residue" evidence="2">
    <location>
        <position position="255"/>
    </location>
</feature>
<dbReference type="SUPFAM" id="SSF88713">
    <property type="entry name" value="Glycoside hydrolase/deacetylase"/>
    <property type="match status" value="1"/>
</dbReference>
<dbReference type="PANTHER" id="PTHR47561:SF1">
    <property type="entry name" value="POLYSACCHARIDE DEACETYLASE FAMILY PROTEIN (AFU_ORTHOLOGUE AFUA_6G05030)"/>
    <property type="match status" value="1"/>
</dbReference>
<dbReference type="InterPro" id="IPR011330">
    <property type="entry name" value="Glyco_hydro/deAcase_b/a-brl"/>
</dbReference>
<protein>
    <recommendedName>
        <fullName evidence="1">NodB homology domain-containing protein</fullName>
    </recommendedName>
</protein>
<proteinExistence type="predicted"/>
<evidence type="ECO:0000313" key="2">
    <source>
        <dbReference type="EMBL" id="SVC92392.1"/>
    </source>
</evidence>
<reference evidence="2" key="1">
    <citation type="submission" date="2018-05" db="EMBL/GenBank/DDBJ databases">
        <authorList>
            <person name="Lanie J.A."/>
            <person name="Ng W.-L."/>
            <person name="Kazmierczak K.M."/>
            <person name="Andrzejewski T.M."/>
            <person name="Davidsen T.M."/>
            <person name="Wayne K.J."/>
            <person name="Tettelin H."/>
            <person name="Glass J.I."/>
            <person name="Rusch D."/>
            <person name="Podicherti R."/>
            <person name="Tsui H.-C.T."/>
            <person name="Winkler M.E."/>
        </authorList>
    </citation>
    <scope>NUCLEOTIDE SEQUENCE</scope>
</reference>
<dbReference type="GO" id="GO:0016810">
    <property type="term" value="F:hydrolase activity, acting on carbon-nitrogen (but not peptide) bonds"/>
    <property type="evidence" value="ECO:0007669"/>
    <property type="project" value="InterPro"/>
</dbReference>
<dbReference type="AlphaFoldDB" id="A0A382R5H3"/>
<organism evidence="2">
    <name type="scientific">marine metagenome</name>
    <dbReference type="NCBI Taxonomy" id="408172"/>
    <lineage>
        <taxon>unclassified sequences</taxon>
        <taxon>metagenomes</taxon>
        <taxon>ecological metagenomes</taxon>
    </lineage>
</organism>
<dbReference type="EMBL" id="UINC01118925">
    <property type="protein sequence ID" value="SVC92392.1"/>
    <property type="molecule type" value="Genomic_DNA"/>
</dbReference>
<name>A0A382R5H3_9ZZZZ</name>
<dbReference type="Pfam" id="PF01522">
    <property type="entry name" value="Polysacc_deac_1"/>
    <property type="match status" value="1"/>
</dbReference>
<dbReference type="Gene3D" id="3.20.20.370">
    <property type="entry name" value="Glycoside hydrolase/deacetylase"/>
    <property type="match status" value="1"/>
</dbReference>
<gene>
    <name evidence="2" type="ORF">METZ01_LOCUS345246</name>
</gene>
<dbReference type="InterPro" id="IPR002509">
    <property type="entry name" value="NODB_dom"/>
</dbReference>
<accession>A0A382R5H3</accession>
<dbReference type="PANTHER" id="PTHR47561">
    <property type="entry name" value="POLYSACCHARIDE DEACETYLASE FAMILY PROTEIN (AFU_ORTHOLOGUE AFUA_6G05030)"/>
    <property type="match status" value="1"/>
</dbReference>
<evidence type="ECO:0000259" key="1">
    <source>
        <dbReference type="Pfam" id="PF01522"/>
    </source>
</evidence>
<sequence length="255" mass="29498">MSKRIACVTLDIESDLLDKSGRIHMFENTDLMRRYSTIVQKHKIKVTGFLVTSLIEKYSAEIGRLSHTMPIEFGVHSHSHERRMKYFADEVSSSIAAYEDFFGAPPIGYRAPNGLINREGIISLIENQFKYDASIFPSIRMDEYGYSNLHLPNKPFRFVHSGNEIIELPAACLDTIRLVFSMSYIKFLGLDIYKTLMRFFPLPDVVVLDSHPYDYYTNRIAANIRGWKRYAHLRNSDKAFEVFESVVTLLQEKGY</sequence>